<proteinExistence type="predicted"/>
<sequence length="350" mass="37555" precursor="true">MKAVMAGAVALALCPVAAMAGLEICNGTGVRQSVSIGYKKGADWVSEGWWTIAPGACSEPVGGALTNRYYYYRATAAGQEFAGEGYAFCTQGEAYTIVGDSDCEARGYETADFAVIDTGETAKSFSFTLEPRMAAKESVAKGKSAQAAVQPAADSVLRSGLGRGVHGEPFTDRLLFQGCDFYDGFEACSFIANGWKYFAGYDDPTPRAFLAKLEALPNNTLMQVTGDLTGYGDSSAQLAVSEIEILAGQDPYAGLRQAMQGNWVSADDANETLYIQGAEMHSYHRQGYVDTMYLDVKPDCPDSAGAGPVLIQTSAQYRDTYCYLIDNLAGGWMDLILMGHEAMISYRKVE</sequence>
<evidence type="ECO:0000256" key="1">
    <source>
        <dbReference type="SAM" id="SignalP"/>
    </source>
</evidence>
<reference evidence="2 3" key="1">
    <citation type="submission" date="2018-08" db="EMBL/GenBank/DDBJ databases">
        <title>Genetic Globetrotter - A new plasmid hitch-hiking vast phylogenetic and geographic distances.</title>
        <authorList>
            <person name="Vollmers J."/>
            <person name="Petersen J."/>
        </authorList>
    </citation>
    <scope>NUCLEOTIDE SEQUENCE [LARGE SCALE GENOMIC DNA]</scope>
    <source>
        <strain evidence="2 3">DSM 26383</strain>
    </source>
</reference>
<protein>
    <submittedName>
        <fullName evidence="2">Putative integral membrane protein</fullName>
    </submittedName>
</protein>
<dbReference type="Proteomes" id="UP000325785">
    <property type="component" value="Chromosome"/>
</dbReference>
<dbReference type="AlphaFoldDB" id="A0A5P3AH08"/>
<dbReference type="EMBL" id="CP031598">
    <property type="protein sequence ID" value="QEW27608.1"/>
    <property type="molecule type" value="Genomic_DNA"/>
</dbReference>
<evidence type="ECO:0000313" key="2">
    <source>
        <dbReference type="EMBL" id="QEW27608.1"/>
    </source>
</evidence>
<dbReference type="OrthoDB" id="9806840at2"/>
<dbReference type="Pfam" id="PF06282">
    <property type="entry name" value="DUF1036"/>
    <property type="match status" value="1"/>
</dbReference>
<evidence type="ECO:0000313" key="3">
    <source>
        <dbReference type="Proteomes" id="UP000325785"/>
    </source>
</evidence>
<dbReference type="RefSeq" id="WP_057816808.1">
    <property type="nucleotide sequence ID" value="NZ_CP031598.1"/>
</dbReference>
<name>A0A5P3AH08_9RHOB</name>
<dbReference type="InterPro" id="IPR009380">
    <property type="entry name" value="DUF1036"/>
</dbReference>
<gene>
    <name evidence="2" type="ORF">RIdsm_03424</name>
</gene>
<accession>A0A5P3AH08</accession>
<organism evidence="2 3">
    <name type="scientific">Roseovarius indicus</name>
    <dbReference type="NCBI Taxonomy" id="540747"/>
    <lineage>
        <taxon>Bacteria</taxon>
        <taxon>Pseudomonadati</taxon>
        <taxon>Pseudomonadota</taxon>
        <taxon>Alphaproteobacteria</taxon>
        <taxon>Rhodobacterales</taxon>
        <taxon>Roseobacteraceae</taxon>
        <taxon>Roseovarius</taxon>
    </lineage>
</organism>
<feature type="chain" id="PRO_5024886705" evidence="1">
    <location>
        <begin position="21"/>
        <end position="350"/>
    </location>
</feature>
<feature type="signal peptide" evidence="1">
    <location>
        <begin position="1"/>
        <end position="20"/>
    </location>
</feature>
<dbReference type="KEGG" id="rid:RIdsm_03424"/>
<keyword evidence="1" id="KW-0732">Signal</keyword>